<accession>A0ABQ9J398</accession>
<organism evidence="1 2">
    <name type="scientific">Molorchus minor</name>
    <dbReference type="NCBI Taxonomy" id="1323400"/>
    <lineage>
        <taxon>Eukaryota</taxon>
        <taxon>Metazoa</taxon>
        <taxon>Ecdysozoa</taxon>
        <taxon>Arthropoda</taxon>
        <taxon>Hexapoda</taxon>
        <taxon>Insecta</taxon>
        <taxon>Pterygota</taxon>
        <taxon>Neoptera</taxon>
        <taxon>Endopterygota</taxon>
        <taxon>Coleoptera</taxon>
        <taxon>Polyphaga</taxon>
        <taxon>Cucujiformia</taxon>
        <taxon>Chrysomeloidea</taxon>
        <taxon>Cerambycidae</taxon>
        <taxon>Lamiinae</taxon>
        <taxon>Monochamini</taxon>
        <taxon>Molorchus</taxon>
    </lineage>
</organism>
<sequence>MPADNSILFNKHIMTAVIHEGDVCDTSRRKRVICRQRYYKSGLQQRRQFIKEVKAHELLQIKALDGVRVHRIFCNTVLSPLEVGEIIKLTIKQEMKIVDILKTNLGL</sequence>
<protein>
    <submittedName>
        <fullName evidence="1">Uncharacterized protein</fullName>
    </submittedName>
</protein>
<name>A0ABQ9J398_9CUCU</name>
<dbReference type="Proteomes" id="UP001162164">
    <property type="component" value="Unassembled WGS sequence"/>
</dbReference>
<dbReference type="Pfam" id="PF16037">
    <property type="entry name" value="DUF4790"/>
    <property type="match status" value="1"/>
</dbReference>
<keyword evidence="2" id="KW-1185">Reference proteome</keyword>
<dbReference type="EMBL" id="JAPWTJ010001445">
    <property type="protein sequence ID" value="KAJ8971691.1"/>
    <property type="molecule type" value="Genomic_DNA"/>
</dbReference>
<dbReference type="InterPro" id="IPR032004">
    <property type="entry name" value="DUF4790"/>
</dbReference>
<gene>
    <name evidence="1" type="ORF">NQ317_015697</name>
</gene>
<evidence type="ECO:0000313" key="1">
    <source>
        <dbReference type="EMBL" id="KAJ8971691.1"/>
    </source>
</evidence>
<evidence type="ECO:0000313" key="2">
    <source>
        <dbReference type="Proteomes" id="UP001162164"/>
    </source>
</evidence>
<proteinExistence type="predicted"/>
<reference evidence="1" key="1">
    <citation type="journal article" date="2023" name="Insect Mol. Biol.">
        <title>Genome sequencing provides insights into the evolution of gene families encoding plant cell wall-degrading enzymes in longhorned beetles.</title>
        <authorList>
            <person name="Shin N.R."/>
            <person name="Okamura Y."/>
            <person name="Kirsch R."/>
            <person name="Pauchet Y."/>
        </authorList>
    </citation>
    <scope>NUCLEOTIDE SEQUENCE</scope>
    <source>
        <strain evidence="1">MMC_N1</strain>
    </source>
</reference>
<comment type="caution">
    <text evidence="1">The sequence shown here is derived from an EMBL/GenBank/DDBJ whole genome shotgun (WGS) entry which is preliminary data.</text>
</comment>